<dbReference type="GeneID" id="14887146"/>
<dbReference type="EMBL" id="KB206756">
    <property type="protein sequence ID" value="ELP88294.1"/>
    <property type="molecule type" value="Genomic_DNA"/>
</dbReference>
<organism evidence="1 2">
    <name type="scientific">Entamoeba invadens IP1</name>
    <dbReference type="NCBI Taxonomy" id="370355"/>
    <lineage>
        <taxon>Eukaryota</taxon>
        <taxon>Amoebozoa</taxon>
        <taxon>Evosea</taxon>
        <taxon>Archamoebae</taxon>
        <taxon>Mastigamoebida</taxon>
        <taxon>Entamoebidae</taxon>
        <taxon>Entamoeba</taxon>
    </lineage>
</organism>
<proteinExistence type="predicted"/>
<dbReference type="VEuPathDB" id="AmoebaDB:EIN_226770"/>
<name>A0A0A1U2N8_ENTIV</name>
<dbReference type="KEGG" id="eiv:EIN_226770"/>
<gene>
    <name evidence="1" type="ORF">EIN_226770</name>
</gene>
<dbReference type="OrthoDB" id="26244at2759"/>
<dbReference type="AlphaFoldDB" id="A0A0A1U2N8"/>
<accession>A0A0A1U2N8</accession>
<keyword evidence="2" id="KW-1185">Reference proteome</keyword>
<dbReference type="Proteomes" id="UP000014680">
    <property type="component" value="Unassembled WGS sequence"/>
</dbReference>
<reference evidence="1 2" key="1">
    <citation type="submission" date="2012-10" db="EMBL/GenBank/DDBJ databases">
        <authorList>
            <person name="Zafar N."/>
            <person name="Inman J."/>
            <person name="Hall N."/>
            <person name="Lorenzi H."/>
            <person name="Caler E."/>
        </authorList>
    </citation>
    <scope>NUCLEOTIDE SEQUENCE [LARGE SCALE GENOMIC DNA]</scope>
    <source>
        <strain evidence="1 2">IP1</strain>
    </source>
</reference>
<dbReference type="RefSeq" id="XP_004255065.1">
    <property type="nucleotide sequence ID" value="XM_004255017.1"/>
</dbReference>
<evidence type="ECO:0000313" key="1">
    <source>
        <dbReference type="EMBL" id="ELP88294.1"/>
    </source>
</evidence>
<sequence length="351" mass="39718">MEKGNDHSSFVIEALHNYGVINLNVSGEQMKETVNPFKTNGMIKTREPMTVLRCNTTQQITQPLFNPNNAKMDCEMADFEHPAKTTQIVTEESDDLSPISKLPEDNVLDFREVEMTSKADRSEIFDEDGRISPIKFETAQEDRKRDCIVTTNCVKKKVDMCVTISGNGNTTYPVCPSLVDKIAYLSTAIKEMTSIGEYLKELSRLNKNEYVQVLFDGTAYYEGVQNMKDALKRPNVSVIFQTENAVFGVNHVKPVGVEWNEDEQISAFCLKGVGLQQPVLFRSYSTLSSRLFGHYYDVLGFCQFDMNRAVVEISSKFQIHFIDFTGLGISIFGCKQTKSLFVRSFAVVEWT</sequence>
<evidence type="ECO:0000313" key="2">
    <source>
        <dbReference type="Proteomes" id="UP000014680"/>
    </source>
</evidence>
<protein>
    <submittedName>
        <fullName evidence="1">Uncharacterized protein</fullName>
    </submittedName>
</protein>